<keyword evidence="3" id="KW-1185">Reference proteome</keyword>
<dbReference type="AlphaFoldDB" id="A0A7J7IEB9"/>
<proteinExistence type="predicted"/>
<name>A0A7J7IEB9_9RHOD</name>
<dbReference type="Proteomes" id="UP000530660">
    <property type="component" value="Unassembled WGS sequence"/>
</dbReference>
<comment type="caution">
    <text evidence="2">The sequence shown here is derived from an EMBL/GenBank/DDBJ whole genome shotgun (WGS) entry which is preliminary data.</text>
</comment>
<evidence type="ECO:0000313" key="3">
    <source>
        <dbReference type="Proteomes" id="UP000530660"/>
    </source>
</evidence>
<sequence length="507" mass="54143">MATLDTVAPNTTVVGTTSCATPVSVGTCEGFVLGESGQNCRSSRRGTGATRGLVRNGSAISRLSPEGASVDRESSWFEGPEERVCSWGDDLFGAGLEAPLCATSVRLRKDNKDESAARVAAAAHTKLFNGRSVPGSRGFEVAMEDVDLHDMLGVLAETLDSGRCSPASDMSAAASHFGQLSEVALSVSSASDMTALDQAQDIDALPMLNFEFGEEPLDCEERLTQTWDRNWKPISTANTPPDESDFATMIQHQAERIRLLETELVRSRSEVAALQRMLEKHLKGEVSSTPNVRNPMTGAFSPITPAFVTYFGRREILVAPMPKPNEHISRAEHATSGDGTNGFIFADGLGTNLYDRRVLSGMVDAVVSRSSSARNLAMMDGGAQTALIGSSEVERMNPSAGLGGTDCGTESHNQFEFAPFHDGTFLFPSRQAAEACAAAREVFGPAAEALEKLNYRQQMAAAARHRSRRPQSRVCGSEDSLGMETEATGTSLFGDGSDLSALAKRRS</sequence>
<feature type="region of interest" description="Disordered" evidence="1">
    <location>
        <begin position="461"/>
        <end position="507"/>
    </location>
</feature>
<protein>
    <submittedName>
        <fullName evidence="2">Uncharacterized protein</fullName>
    </submittedName>
</protein>
<reference evidence="2 3" key="1">
    <citation type="journal article" date="2020" name="J. Phycol.">
        <title>Comparative genome analysis reveals Cyanidiococcus gen. nov., a new extremophilic red algal genus sister to Cyanidioschyzon (Cyanidioschyzonaceae, Rhodophyta).</title>
        <authorList>
            <person name="Liu S.-L."/>
            <person name="Chiang Y.-R."/>
            <person name="Yoon H.S."/>
            <person name="Fu H.-Y."/>
        </authorList>
    </citation>
    <scope>NUCLEOTIDE SEQUENCE [LARGE SCALE GENOMIC DNA]</scope>
    <source>
        <strain evidence="2 3">THAL066</strain>
    </source>
</reference>
<organism evidence="2 3">
    <name type="scientific">Cyanidiococcus yangmingshanensis</name>
    <dbReference type="NCBI Taxonomy" id="2690220"/>
    <lineage>
        <taxon>Eukaryota</taxon>
        <taxon>Rhodophyta</taxon>
        <taxon>Bangiophyceae</taxon>
        <taxon>Cyanidiales</taxon>
        <taxon>Cyanidiaceae</taxon>
        <taxon>Cyanidiococcus</taxon>
    </lineage>
</organism>
<gene>
    <name evidence="2" type="ORF">F1559_001171</name>
</gene>
<dbReference type="OrthoDB" id="10586347at2759"/>
<evidence type="ECO:0000313" key="2">
    <source>
        <dbReference type="EMBL" id="KAF6000681.1"/>
    </source>
</evidence>
<evidence type="ECO:0000256" key="1">
    <source>
        <dbReference type="SAM" id="MobiDB-lite"/>
    </source>
</evidence>
<accession>A0A7J7IEB9</accession>
<dbReference type="EMBL" id="VWRR01000018">
    <property type="protein sequence ID" value="KAF6000681.1"/>
    <property type="molecule type" value="Genomic_DNA"/>
</dbReference>